<dbReference type="PANTHER" id="PTHR12346">
    <property type="entry name" value="SIN3B-RELATED"/>
    <property type="match status" value="1"/>
</dbReference>
<keyword evidence="3 4" id="KW-0539">Nucleus</keyword>
<dbReference type="GO" id="GO:0070822">
    <property type="term" value="C:Sin3-type complex"/>
    <property type="evidence" value="ECO:0007669"/>
    <property type="project" value="TreeGrafter"/>
</dbReference>
<dbReference type="AlphaFoldDB" id="A0A0D7AIF0"/>
<name>A0A0D7AIF0_9AGAR</name>
<reference evidence="7 8" key="1">
    <citation type="journal article" date="2015" name="Fungal Genet. Biol.">
        <title>Evolution of novel wood decay mechanisms in Agaricales revealed by the genome sequences of Fistulina hepatica and Cylindrobasidium torrendii.</title>
        <authorList>
            <person name="Floudas D."/>
            <person name="Held B.W."/>
            <person name="Riley R."/>
            <person name="Nagy L.G."/>
            <person name="Koehler G."/>
            <person name="Ransdell A.S."/>
            <person name="Younus H."/>
            <person name="Chow J."/>
            <person name="Chiniquy J."/>
            <person name="Lipzen A."/>
            <person name="Tritt A."/>
            <person name="Sun H."/>
            <person name="Haridas S."/>
            <person name="LaButti K."/>
            <person name="Ohm R.A."/>
            <person name="Kues U."/>
            <person name="Blanchette R.A."/>
            <person name="Grigoriev I.V."/>
            <person name="Minto R.E."/>
            <person name="Hibbett D.S."/>
        </authorList>
    </citation>
    <scope>NUCLEOTIDE SEQUENCE [LARGE SCALE GENOMIC DNA]</scope>
    <source>
        <strain evidence="7 8">ATCC 64428</strain>
    </source>
</reference>
<evidence type="ECO:0000256" key="2">
    <source>
        <dbReference type="ARBA" id="ARBA00022491"/>
    </source>
</evidence>
<dbReference type="PROSITE" id="PS51477">
    <property type="entry name" value="PAH"/>
    <property type="match status" value="2"/>
</dbReference>
<sequence length="1134" mass="127672">MKDFKSQVINTPGVIRRVSELFHGNPNLIEGFNTFLPNGYRIELSAEPNTITVTTPQGKENLRTNRQLPPPTVHPSLPPRDHQTHTAVSVLGNMTGSGPHAREAPVHDAIQFLNKIKHRFCNDEDIHIYKKFLDILQQIYHENQARGPHILQQVQLLFKDAPDLLAEFQDFLPGSGLGPLHPVAPSPTWLSPNAQTNDAANWSGRSAAPKRTKKRPLEKEVTPVTAAPTKPPAVKNKRAKHHHKADNDSLYGDSPAVRSPAMPPPPPPVIIPPYPNGNFPANFLPGQVYPPNGFPPGGNLPNRDKDQRHDSPGPSMYDQFLRLLSLFSKDIISPRALIDQVEVIFADAEDLVADFKDLLLVAAGGELIGPPGSLRMQASEALLSRPADDSGGPSYRKLPQSEIHLACSGRDEHCRSLLNDGWISHPAWASEEYGFQGHKKNSFEDALHKSEEERHEYQVYIEGIRRTIALLDPLAARIEEMSPDERASFQIDALGGDYFGMQDFFGGSARGVYVRTLRKLYGSATAEIIQGLKENPCVAIPVVLARLKSKDEEWRKAQREWSRTWKEVDAKNFYKAIDHQGVNFKQTDKKAITVKSFIGDVETRRKSMIEGRRTHIVEGHAHKQPAFNIPSSAYMFTLGSVGFQIEYLFDDMCVLCDAMRLVYTYLDHTQTQYSAAERKAIEDFLRTFVPVFCGLNAAEFNFACDPLQQYDLASTGPADDVTVNGDGPGTSRPNVGQEAGTSSKSRAADSGVVPSDLRQKLLRAMIERSDSLHERATASHTQSKRSSRKASATARDVALDGMPEVDVWINEPSADSSLQDNIAFTEDDEDRPFFCNTTFYTLLRLLQLLYVRLHESKETGKTLARAHYSSLLANPVAVKLGLDDPNGPPALLQQTAARPEDTNVLYMYLLDACTKVFENELDQPTFEEHMRWFFGHKAYRLFTFDKLIAALVKQVQTVLSDLRCHELWSLLQIAALTIQDIIRYRREAERYVSSDEHLYRIVWSRKAQTLQIQLMGGEDPSVDAINIYARWREYVNSYVTRHRTEWLPSAAAHSSNSFLFHCSCLDRPEHEENDGRVEVHDGMSVRVSLPRYRLMYAAGAEDVLVRRRPRQEEQMLQVRAAARMDERERCRLLV</sequence>
<dbReference type="Proteomes" id="UP000054144">
    <property type="component" value="Unassembled WGS sequence"/>
</dbReference>
<feature type="compositionally biased region" description="Basic and acidic residues" evidence="5">
    <location>
        <begin position="302"/>
        <end position="311"/>
    </location>
</feature>
<dbReference type="InterPro" id="IPR039774">
    <property type="entry name" value="Sin3-like"/>
</dbReference>
<dbReference type="Pfam" id="PF02671">
    <property type="entry name" value="PAH"/>
    <property type="match status" value="3"/>
</dbReference>
<feature type="compositionally biased region" description="Low complexity" evidence="5">
    <location>
        <begin position="222"/>
        <end position="234"/>
    </location>
</feature>
<evidence type="ECO:0000259" key="6">
    <source>
        <dbReference type="SMART" id="SM00761"/>
    </source>
</evidence>
<dbReference type="InterPro" id="IPR013194">
    <property type="entry name" value="HDAC_interact_dom"/>
</dbReference>
<dbReference type="Gene3D" id="1.20.1160.11">
    <property type="entry name" value="Paired amphipathic helix"/>
    <property type="match status" value="3"/>
</dbReference>
<evidence type="ECO:0000256" key="1">
    <source>
        <dbReference type="ARBA" id="ARBA00004123"/>
    </source>
</evidence>
<dbReference type="OrthoDB" id="10265969at2759"/>
<comment type="subcellular location">
    <subcellularLocation>
        <location evidence="1 4">Nucleus</location>
    </subcellularLocation>
</comment>
<feature type="compositionally biased region" description="Polar residues" evidence="5">
    <location>
        <begin position="731"/>
        <end position="745"/>
    </location>
</feature>
<dbReference type="Pfam" id="PF16879">
    <property type="entry name" value="Sin3a_C"/>
    <property type="match status" value="1"/>
</dbReference>
<dbReference type="GO" id="GO:0000122">
    <property type="term" value="P:negative regulation of transcription by RNA polymerase II"/>
    <property type="evidence" value="ECO:0007669"/>
    <property type="project" value="TreeGrafter"/>
</dbReference>
<dbReference type="InterPro" id="IPR003822">
    <property type="entry name" value="PAH"/>
</dbReference>
<dbReference type="EMBL" id="KN881675">
    <property type="protein sequence ID" value="KIY50623.1"/>
    <property type="molecule type" value="Genomic_DNA"/>
</dbReference>
<dbReference type="SMART" id="SM00761">
    <property type="entry name" value="HDAC_interact"/>
    <property type="match status" value="1"/>
</dbReference>
<dbReference type="PANTHER" id="PTHR12346:SF0">
    <property type="entry name" value="SIN3A, ISOFORM G"/>
    <property type="match status" value="1"/>
</dbReference>
<proteinExistence type="predicted"/>
<dbReference type="InterPro" id="IPR031693">
    <property type="entry name" value="Sin3_C"/>
</dbReference>
<feature type="region of interest" description="Disordered" evidence="5">
    <location>
        <begin position="718"/>
        <end position="752"/>
    </location>
</feature>
<feature type="region of interest" description="Disordered" evidence="5">
    <location>
        <begin position="772"/>
        <end position="794"/>
    </location>
</feature>
<feature type="compositionally biased region" description="Basic residues" evidence="5">
    <location>
        <begin position="235"/>
        <end position="244"/>
    </location>
</feature>
<organism evidence="7 8">
    <name type="scientific">Fistulina hepatica ATCC 64428</name>
    <dbReference type="NCBI Taxonomy" id="1128425"/>
    <lineage>
        <taxon>Eukaryota</taxon>
        <taxon>Fungi</taxon>
        <taxon>Dikarya</taxon>
        <taxon>Basidiomycota</taxon>
        <taxon>Agaricomycotina</taxon>
        <taxon>Agaricomycetes</taxon>
        <taxon>Agaricomycetidae</taxon>
        <taxon>Agaricales</taxon>
        <taxon>Fistulinaceae</taxon>
        <taxon>Fistulina</taxon>
    </lineage>
</organism>
<evidence type="ECO:0000313" key="7">
    <source>
        <dbReference type="EMBL" id="KIY50623.1"/>
    </source>
</evidence>
<keyword evidence="8" id="KW-1185">Reference proteome</keyword>
<feature type="region of interest" description="Disordered" evidence="5">
    <location>
        <begin position="285"/>
        <end position="314"/>
    </location>
</feature>
<evidence type="ECO:0000256" key="3">
    <source>
        <dbReference type="ARBA" id="ARBA00023242"/>
    </source>
</evidence>
<protein>
    <recommendedName>
        <fullName evidence="6">Histone deacetylase interacting domain-containing protein</fullName>
    </recommendedName>
</protein>
<gene>
    <name evidence="7" type="ORF">FISHEDRAFT_39019</name>
</gene>
<dbReference type="Pfam" id="PF08295">
    <property type="entry name" value="Sin3_corepress"/>
    <property type="match status" value="1"/>
</dbReference>
<feature type="region of interest" description="Disordered" evidence="5">
    <location>
        <begin position="61"/>
        <end position="81"/>
    </location>
</feature>
<feature type="domain" description="Histone deacetylase interacting" evidence="6">
    <location>
        <begin position="389"/>
        <end position="488"/>
    </location>
</feature>
<dbReference type="SUPFAM" id="SSF47762">
    <property type="entry name" value="PAH2 domain"/>
    <property type="match status" value="3"/>
</dbReference>
<evidence type="ECO:0000313" key="8">
    <source>
        <dbReference type="Proteomes" id="UP000054144"/>
    </source>
</evidence>
<accession>A0A0D7AIF0</accession>
<evidence type="ECO:0000256" key="4">
    <source>
        <dbReference type="PROSITE-ProRule" id="PRU00810"/>
    </source>
</evidence>
<dbReference type="GO" id="GO:0003714">
    <property type="term" value="F:transcription corepressor activity"/>
    <property type="evidence" value="ECO:0007669"/>
    <property type="project" value="InterPro"/>
</dbReference>
<feature type="region of interest" description="Disordered" evidence="5">
    <location>
        <begin position="186"/>
        <end position="266"/>
    </location>
</feature>
<feature type="compositionally biased region" description="Polar residues" evidence="5">
    <location>
        <begin position="188"/>
        <end position="204"/>
    </location>
</feature>
<feature type="compositionally biased region" description="Pro residues" evidence="5">
    <location>
        <begin position="68"/>
        <end position="78"/>
    </location>
</feature>
<keyword evidence="2" id="KW-0678">Repressor</keyword>
<evidence type="ECO:0000256" key="5">
    <source>
        <dbReference type="SAM" id="MobiDB-lite"/>
    </source>
</evidence>
<dbReference type="InterPro" id="IPR036600">
    <property type="entry name" value="PAH_sf"/>
</dbReference>